<comment type="pathway">
    <text evidence="1">Purine metabolism; IMP biosynthesis via de novo pathway; 5-amino-1-(5-phospho-D-ribosyl)imidazole-4-carboxamide from 5-amino-1-(5-phospho-D-ribosyl)imidazole-4-carboxylate: step 1/2.</text>
</comment>
<dbReference type="GO" id="GO:0005737">
    <property type="term" value="C:cytoplasm"/>
    <property type="evidence" value="ECO:0007669"/>
    <property type="project" value="TreeGrafter"/>
</dbReference>
<dbReference type="InterPro" id="IPR001636">
    <property type="entry name" value="SAICAR_synth"/>
</dbReference>
<dbReference type="GO" id="GO:0004639">
    <property type="term" value="F:phosphoribosylaminoimidazolesuccinocarboxamide synthase activity"/>
    <property type="evidence" value="ECO:0007669"/>
    <property type="project" value="UniProtKB-EC"/>
</dbReference>
<feature type="domain" description="SAICAR synthetase/ADE2 N-terminal" evidence="10">
    <location>
        <begin position="9"/>
        <end position="257"/>
    </location>
</feature>
<evidence type="ECO:0000256" key="8">
    <source>
        <dbReference type="ARBA" id="ARBA00022840"/>
    </source>
</evidence>
<keyword evidence="7" id="KW-0658">Purine biosynthesis</keyword>
<reference evidence="11" key="3">
    <citation type="submission" date="2018-08" db="EMBL/GenBank/DDBJ databases">
        <title>Leveraging single-cell genomics to expand the Fungal Tree of Life.</title>
        <authorList>
            <consortium name="DOE Joint Genome Institute"/>
            <person name="Ahrendt S.R."/>
            <person name="Quandt C.A."/>
            <person name="Ciobanu D."/>
            <person name="Clum A."/>
            <person name="Salamov A."/>
            <person name="Andreopoulos B."/>
            <person name="Cheng J.-F."/>
            <person name="Woyke T."/>
            <person name="Pelin A."/>
            <person name="Henrissat B."/>
            <person name="Reynolds N."/>
            <person name="Benny G.L."/>
            <person name="Smith M.E."/>
            <person name="James T.Y."/>
            <person name="Grigoriev I.V."/>
        </authorList>
    </citation>
    <scope>NUCLEOTIDE SEQUENCE</scope>
    <source>
        <strain evidence="11">ATCC 52028</strain>
    </source>
</reference>
<dbReference type="SUPFAM" id="SSF56104">
    <property type="entry name" value="SAICAR synthase-like"/>
    <property type="match status" value="1"/>
</dbReference>
<dbReference type="NCBIfam" id="NF010568">
    <property type="entry name" value="PRK13961.1"/>
    <property type="match status" value="1"/>
</dbReference>
<dbReference type="AlphaFoldDB" id="A0A4P9XDK4"/>
<evidence type="ECO:0000259" key="10">
    <source>
        <dbReference type="Pfam" id="PF01259"/>
    </source>
</evidence>
<evidence type="ECO:0000256" key="9">
    <source>
        <dbReference type="ARBA" id="ARBA00030409"/>
    </source>
</evidence>
<dbReference type="UniPathway" id="UPA00074">
    <property type="reaction ID" value="UER00131"/>
</dbReference>
<evidence type="ECO:0000313" key="11">
    <source>
        <dbReference type="EMBL" id="RKO97532.1"/>
    </source>
</evidence>
<evidence type="ECO:0000256" key="6">
    <source>
        <dbReference type="ARBA" id="ARBA00022741"/>
    </source>
</evidence>
<dbReference type="NCBIfam" id="TIGR00081">
    <property type="entry name" value="purC"/>
    <property type="match status" value="1"/>
</dbReference>
<accession>A0A4P9XDK4</accession>
<evidence type="ECO:0000313" key="14">
    <source>
        <dbReference type="Proteomes" id="UP000274922"/>
    </source>
</evidence>
<organism evidence="12 14">
    <name type="scientific">Caulochytrium protostelioides</name>
    <dbReference type="NCBI Taxonomy" id="1555241"/>
    <lineage>
        <taxon>Eukaryota</taxon>
        <taxon>Fungi</taxon>
        <taxon>Fungi incertae sedis</taxon>
        <taxon>Chytridiomycota</taxon>
        <taxon>Chytridiomycota incertae sedis</taxon>
        <taxon>Chytridiomycetes</taxon>
        <taxon>Caulochytriales</taxon>
        <taxon>Caulochytriaceae</taxon>
        <taxon>Caulochytrium</taxon>
    </lineage>
</organism>
<dbReference type="Proteomes" id="UP000268535">
    <property type="component" value="Unassembled WGS sequence"/>
</dbReference>
<gene>
    <name evidence="11" type="ORF">CAUPRSCDRAFT_6375</name>
    <name evidence="12" type="ORF">CXG81DRAFT_23852</name>
</gene>
<dbReference type="InterPro" id="IPR028923">
    <property type="entry name" value="SAICAR_synt/ADE2_N"/>
</dbReference>
<dbReference type="FunFam" id="3.30.470.20:FF:000015">
    <property type="entry name" value="Phosphoribosylaminoimidazole-succinocarboxamide synthase"/>
    <property type="match status" value="1"/>
</dbReference>
<dbReference type="GO" id="GO:0006189">
    <property type="term" value="P:'de novo' IMP biosynthetic process"/>
    <property type="evidence" value="ECO:0007669"/>
    <property type="project" value="UniProtKB-UniPathway"/>
</dbReference>
<evidence type="ECO:0000313" key="13">
    <source>
        <dbReference type="Proteomes" id="UP000268535"/>
    </source>
</evidence>
<dbReference type="CDD" id="cd01414">
    <property type="entry name" value="SAICAR_synt_Sc"/>
    <property type="match status" value="1"/>
</dbReference>
<dbReference type="PANTHER" id="PTHR43700:SF1">
    <property type="entry name" value="PHOSPHORIBOSYLAMINOIMIDAZOLE-SUCCINOCARBOXAMIDE SYNTHASE"/>
    <property type="match status" value="1"/>
</dbReference>
<dbReference type="EMBL" id="ML014121">
    <property type="protein sequence ID" value="RKP03594.1"/>
    <property type="molecule type" value="Genomic_DNA"/>
</dbReference>
<sequence length="295" mass="32106">METITLPLLSQGKVRNVYEVDAEMLLFVASDRVSAYDVILNSTMPGKGTILTELSCFWFKTLADVVPNHLITADVDVMPACVQPFAAYLRGRAMLVKRLTILPVEAIVRGYITGSAWSAYAKTGAFCGAPLGDAPLLESQKLPRPLFTPSTKAAIGDHDENISVAQLAEQIGADRAAEIERVALALYERAAEHAAARGILIADTKFEFGVDADGRLVLADEVLTPDSSRFWDAATYEVGKSQQSFDKQYVRDYLTSIGFDKKTPVTLPEQVIAKTMEKYSDAVRRLTSPPAASSP</sequence>
<dbReference type="InterPro" id="IPR018236">
    <property type="entry name" value="SAICAR_synthetase_CS"/>
</dbReference>
<evidence type="ECO:0000256" key="5">
    <source>
        <dbReference type="ARBA" id="ARBA00022598"/>
    </source>
</evidence>
<evidence type="ECO:0000256" key="1">
    <source>
        <dbReference type="ARBA" id="ARBA00004672"/>
    </source>
</evidence>
<keyword evidence="5" id="KW-0436">Ligase</keyword>
<comment type="similarity">
    <text evidence="2">Belongs to the SAICAR synthetase family.</text>
</comment>
<dbReference type="HAMAP" id="MF_00137">
    <property type="entry name" value="SAICAR_synth"/>
    <property type="match status" value="1"/>
</dbReference>
<evidence type="ECO:0000313" key="12">
    <source>
        <dbReference type="EMBL" id="RKP03594.1"/>
    </source>
</evidence>
<dbReference type="Gene3D" id="3.30.470.20">
    <property type="entry name" value="ATP-grasp fold, B domain"/>
    <property type="match status" value="1"/>
</dbReference>
<dbReference type="EMBL" id="ML009238">
    <property type="protein sequence ID" value="RKO97532.1"/>
    <property type="molecule type" value="Genomic_DNA"/>
</dbReference>
<dbReference type="STRING" id="1555241.A0A4P9XDK4"/>
<keyword evidence="14" id="KW-1185">Reference proteome</keyword>
<dbReference type="PROSITE" id="PS01057">
    <property type="entry name" value="SAICAR_SYNTHETASE_1"/>
    <property type="match status" value="1"/>
</dbReference>
<reference evidence="12" key="2">
    <citation type="submission" date="2018-04" db="EMBL/GenBank/DDBJ databases">
        <title>Leveraging single-cell genomics to expand the Fungal Tree of Life.</title>
        <authorList>
            <consortium name="DOE Joint Genome Institute"/>
            <person name="Ahrendt S.R."/>
            <person name="Quandt C.A."/>
            <person name="Ciobanu D."/>
            <person name="Clum A."/>
            <person name="Salamov A."/>
            <person name="Andreopoulos B."/>
            <person name="Cheng J.-F."/>
            <person name="Woyke T."/>
            <person name="Pelin A."/>
            <person name="Henrissat B."/>
            <person name="Benny G.L."/>
            <person name="Smith M.E."/>
            <person name="James T.Y."/>
            <person name="Grigoriev I.V."/>
        </authorList>
    </citation>
    <scope>NUCLEOTIDE SEQUENCE</scope>
    <source>
        <strain evidence="12">ATCC 52028</strain>
    </source>
</reference>
<proteinExistence type="inferred from homology"/>
<name>A0A4P9XDK4_9FUNG</name>
<dbReference type="PANTHER" id="PTHR43700">
    <property type="entry name" value="PHOSPHORIBOSYLAMINOIMIDAZOLE-SUCCINOCARBOXAMIDE SYNTHASE"/>
    <property type="match status" value="1"/>
</dbReference>
<reference evidence="13 14" key="1">
    <citation type="journal article" date="2018" name="Nat. Microbiol.">
        <title>Leveraging single-cell genomics to expand the fungal tree of life.</title>
        <authorList>
            <person name="Ahrendt S.R."/>
            <person name="Quandt C.A."/>
            <person name="Ciobanu D."/>
            <person name="Clum A."/>
            <person name="Salamov A."/>
            <person name="Andreopoulos B."/>
            <person name="Cheng J.F."/>
            <person name="Woyke T."/>
            <person name="Pelin A."/>
            <person name="Henrissat B."/>
            <person name="Reynolds N.K."/>
            <person name="Benny G.L."/>
            <person name="Smith M.E."/>
            <person name="James T.Y."/>
            <person name="Grigoriev I.V."/>
        </authorList>
    </citation>
    <scope>NUCLEOTIDE SEQUENCE [LARGE SCALE GENOMIC DNA]</scope>
    <source>
        <strain evidence="13 14">ATCC 52028</strain>
    </source>
</reference>
<dbReference type="EC" id="6.3.2.6" evidence="3"/>
<dbReference type="GO" id="GO:0005524">
    <property type="term" value="F:ATP binding"/>
    <property type="evidence" value="ECO:0007669"/>
    <property type="project" value="UniProtKB-KW"/>
</dbReference>
<evidence type="ECO:0000256" key="3">
    <source>
        <dbReference type="ARBA" id="ARBA00012217"/>
    </source>
</evidence>
<evidence type="ECO:0000256" key="7">
    <source>
        <dbReference type="ARBA" id="ARBA00022755"/>
    </source>
</evidence>
<dbReference type="Proteomes" id="UP000274922">
    <property type="component" value="Unassembled WGS sequence"/>
</dbReference>
<dbReference type="PROSITE" id="PS01058">
    <property type="entry name" value="SAICAR_SYNTHETASE_2"/>
    <property type="match status" value="1"/>
</dbReference>
<evidence type="ECO:0000256" key="2">
    <source>
        <dbReference type="ARBA" id="ARBA00010190"/>
    </source>
</evidence>
<dbReference type="OrthoDB" id="9991235at2759"/>
<protein>
    <recommendedName>
        <fullName evidence="4">Phosphoribosylaminoimidazole-succinocarboxamide synthase</fullName>
        <ecNumber evidence="3">6.3.2.6</ecNumber>
    </recommendedName>
    <alternativeName>
        <fullName evidence="9">SAICAR synthetase</fullName>
    </alternativeName>
</protein>
<dbReference type="Pfam" id="PF01259">
    <property type="entry name" value="SAICAR_synt"/>
    <property type="match status" value="1"/>
</dbReference>
<keyword evidence="8" id="KW-0067">ATP-binding</keyword>
<keyword evidence="6" id="KW-0547">Nucleotide-binding</keyword>
<evidence type="ECO:0000256" key="4">
    <source>
        <dbReference type="ARBA" id="ARBA00016460"/>
    </source>
</evidence>
<dbReference type="Gene3D" id="3.30.200.20">
    <property type="entry name" value="Phosphorylase Kinase, domain 1"/>
    <property type="match status" value="1"/>
</dbReference>